<dbReference type="STRING" id="8022.A0A060Z0K7"/>
<evidence type="ECO:0000259" key="3">
    <source>
        <dbReference type="Pfam" id="PF00055"/>
    </source>
</evidence>
<dbReference type="EMBL" id="FR931669">
    <property type="protein sequence ID" value="CDQ97566.1"/>
    <property type="molecule type" value="Genomic_DNA"/>
</dbReference>
<sequence>MFLCVCVPNILSPTISPPSDEKKCFQCDSRRPYDPVYNTISHRIENVITTFKPHRKKSWWQSENGEN</sequence>
<reference evidence="4" key="2">
    <citation type="submission" date="2014-03" db="EMBL/GenBank/DDBJ databases">
        <authorList>
            <person name="Genoscope - CEA"/>
        </authorList>
    </citation>
    <scope>NUCLEOTIDE SEQUENCE</scope>
</reference>
<proteinExistence type="predicted"/>
<feature type="domain" description="Laminin N-terminal" evidence="3">
    <location>
        <begin position="20"/>
        <end position="66"/>
    </location>
</feature>
<reference evidence="4" key="1">
    <citation type="journal article" date="2014" name="Nat. Commun.">
        <title>The rainbow trout genome provides novel insights into evolution after whole-genome duplication in vertebrates.</title>
        <authorList>
            <person name="Berthelot C."/>
            <person name="Brunet F."/>
            <person name="Chalopin D."/>
            <person name="Juanchich A."/>
            <person name="Bernard M."/>
            <person name="Noel B."/>
            <person name="Bento P."/>
            <person name="Da Silva C."/>
            <person name="Labadie K."/>
            <person name="Alberti A."/>
            <person name="Aury J.M."/>
            <person name="Louis A."/>
            <person name="Dehais P."/>
            <person name="Bardou P."/>
            <person name="Montfort J."/>
            <person name="Klopp C."/>
            <person name="Cabau C."/>
            <person name="Gaspin C."/>
            <person name="Thorgaard G.H."/>
            <person name="Boussaha M."/>
            <person name="Quillet E."/>
            <person name="Guyomard R."/>
            <person name="Galiana D."/>
            <person name="Bobe J."/>
            <person name="Volff J.N."/>
            <person name="Genet C."/>
            <person name="Wincker P."/>
            <person name="Jaillon O."/>
            <person name="Roest Crollius H."/>
            <person name="Guiguen Y."/>
        </authorList>
    </citation>
    <scope>NUCLEOTIDE SEQUENCE [LARGE SCALE GENOMIC DNA]</scope>
</reference>
<gene>
    <name evidence="4" type="ORF">GSONMT00009874001</name>
</gene>
<dbReference type="Proteomes" id="UP000193380">
    <property type="component" value="Unassembled WGS sequence"/>
</dbReference>
<evidence type="ECO:0000256" key="2">
    <source>
        <dbReference type="ARBA" id="ARBA00023292"/>
    </source>
</evidence>
<dbReference type="AlphaFoldDB" id="A0A060Z0K7"/>
<dbReference type="InterPro" id="IPR008211">
    <property type="entry name" value="Laminin_N"/>
</dbReference>
<evidence type="ECO:0000256" key="1">
    <source>
        <dbReference type="ARBA" id="ARBA00023157"/>
    </source>
</evidence>
<evidence type="ECO:0000313" key="4">
    <source>
        <dbReference type="EMBL" id="CDQ97566.1"/>
    </source>
</evidence>
<protein>
    <recommendedName>
        <fullName evidence="3">Laminin N-terminal domain-containing protein</fullName>
    </recommendedName>
</protein>
<evidence type="ECO:0000313" key="5">
    <source>
        <dbReference type="Proteomes" id="UP000193380"/>
    </source>
</evidence>
<accession>A0A060Z0K7</accession>
<organism evidence="4 5">
    <name type="scientific">Oncorhynchus mykiss</name>
    <name type="common">Rainbow trout</name>
    <name type="synonym">Salmo gairdneri</name>
    <dbReference type="NCBI Taxonomy" id="8022"/>
    <lineage>
        <taxon>Eukaryota</taxon>
        <taxon>Metazoa</taxon>
        <taxon>Chordata</taxon>
        <taxon>Craniata</taxon>
        <taxon>Vertebrata</taxon>
        <taxon>Euteleostomi</taxon>
        <taxon>Actinopterygii</taxon>
        <taxon>Neopterygii</taxon>
        <taxon>Teleostei</taxon>
        <taxon>Protacanthopterygii</taxon>
        <taxon>Salmoniformes</taxon>
        <taxon>Salmonidae</taxon>
        <taxon>Salmoninae</taxon>
        <taxon>Oncorhynchus</taxon>
    </lineage>
</organism>
<dbReference type="Pfam" id="PF00055">
    <property type="entry name" value="Laminin_N"/>
    <property type="match status" value="1"/>
</dbReference>
<keyword evidence="2" id="KW-0424">Laminin EGF-like domain</keyword>
<dbReference type="PaxDb" id="8022-A0A060Z0K7"/>
<name>A0A060Z0K7_ONCMY</name>
<dbReference type="Gene3D" id="2.60.120.260">
    <property type="entry name" value="Galactose-binding domain-like"/>
    <property type="match status" value="1"/>
</dbReference>
<keyword evidence="1" id="KW-1015">Disulfide bond</keyword>